<name>A0ABZ2YAZ2_9BACT</name>
<evidence type="ECO:0000256" key="1">
    <source>
        <dbReference type="ARBA" id="ARBA00004196"/>
    </source>
</evidence>
<dbReference type="RefSeq" id="WP_369018328.1">
    <property type="nucleotide sequence ID" value="NZ_CP121689.1"/>
</dbReference>
<accession>A0ABZ2YAZ2</accession>
<comment type="subcellular location">
    <subcellularLocation>
        <location evidence="1">Cell envelope</location>
    </subcellularLocation>
</comment>
<organism evidence="6 7">
    <name type="scientific">Thermatribacter velox</name>
    <dbReference type="NCBI Taxonomy" id="3039681"/>
    <lineage>
        <taxon>Bacteria</taxon>
        <taxon>Pseudomonadati</taxon>
        <taxon>Atribacterota</taxon>
        <taxon>Atribacteria</taxon>
        <taxon>Atribacterales</taxon>
        <taxon>Thermatribacteraceae</taxon>
        <taxon>Thermatribacter</taxon>
    </lineage>
</organism>
<evidence type="ECO:0000256" key="4">
    <source>
        <dbReference type="SAM" id="SignalP"/>
    </source>
</evidence>
<keyword evidence="7" id="KW-1185">Reference proteome</keyword>
<feature type="chain" id="PRO_5046135351" evidence="4">
    <location>
        <begin position="27"/>
        <end position="314"/>
    </location>
</feature>
<evidence type="ECO:0000259" key="5">
    <source>
        <dbReference type="Pfam" id="PF13407"/>
    </source>
</evidence>
<dbReference type="EMBL" id="CP121689">
    <property type="protein sequence ID" value="WZL76170.1"/>
    <property type="molecule type" value="Genomic_DNA"/>
</dbReference>
<evidence type="ECO:0000256" key="3">
    <source>
        <dbReference type="ARBA" id="ARBA00022729"/>
    </source>
</evidence>
<comment type="similarity">
    <text evidence="2">Belongs to the bacterial solute-binding protein 2 family.</text>
</comment>
<sequence>MRGKFMSKFVWFVVAALLLFGAVAFAAENKVVIGYSVQDLGNQYWQMVAQGIKDRAAEIGNIDVIVLDARTDPAKQLAQVEDLIQQKVDVILLSPWDPDPGGSCVEAANEAGIPVIVLDVGVNSGKIETFIVSDNLKGGEMAGEFIAEKIGYKGKVAHIQCQLGYVIPALRGEGFTKVMQKYGIEIVAKQPADSQRAKGMTVMENFIQAHPDLNAVFCENDEMALGALEAVKAAGLEDQIIVVGFDAIPDALCSIKNGGLAATVAQQPYEMGRMGVDYALKVLQGEKLPEVVYVPVALVTPENVDEFLGGRPCE</sequence>
<dbReference type="Gene3D" id="3.40.50.2300">
    <property type="match status" value="2"/>
</dbReference>
<reference evidence="6 7" key="1">
    <citation type="submission" date="2023-03" db="EMBL/GenBank/DDBJ databases">
        <title>Novel Species.</title>
        <authorList>
            <person name="Ma S."/>
        </authorList>
    </citation>
    <scope>NUCLEOTIDE SEQUENCE [LARGE SCALE GENOMIC DNA]</scope>
    <source>
        <strain evidence="6 7">B11</strain>
    </source>
</reference>
<dbReference type="PANTHER" id="PTHR46847:SF1">
    <property type="entry name" value="D-ALLOSE-BINDING PERIPLASMIC PROTEIN-RELATED"/>
    <property type="match status" value="1"/>
</dbReference>
<dbReference type="Pfam" id="PF13407">
    <property type="entry name" value="Peripla_BP_4"/>
    <property type="match status" value="1"/>
</dbReference>
<gene>
    <name evidence="6" type="ORF">QBE54_00110</name>
</gene>
<dbReference type="SUPFAM" id="SSF53822">
    <property type="entry name" value="Periplasmic binding protein-like I"/>
    <property type="match status" value="1"/>
</dbReference>
<feature type="signal peptide" evidence="4">
    <location>
        <begin position="1"/>
        <end position="26"/>
    </location>
</feature>
<feature type="domain" description="Periplasmic binding protein" evidence="5">
    <location>
        <begin position="33"/>
        <end position="287"/>
    </location>
</feature>
<proteinExistence type="inferred from homology"/>
<evidence type="ECO:0000313" key="7">
    <source>
        <dbReference type="Proteomes" id="UP001461341"/>
    </source>
</evidence>
<evidence type="ECO:0000313" key="6">
    <source>
        <dbReference type="EMBL" id="WZL76170.1"/>
    </source>
</evidence>
<evidence type="ECO:0000256" key="2">
    <source>
        <dbReference type="ARBA" id="ARBA00007639"/>
    </source>
</evidence>
<dbReference type="PANTHER" id="PTHR46847">
    <property type="entry name" value="D-ALLOSE-BINDING PERIPLASMIC PROTEIN-RELATED"/>
    <property type="match status" value="1"/>
</dbReference>
<protein>
    <submittedName>
        <fullName evidence="6">Substrate-binding domain-containing protein</fullName>
    </submittedName>
</protein>
<dbReference type="Proteomes" id="UP001461341">
    <property type="component" value="Chromosome"/>
</dbReference>
<dbReference type="InterPro" id="IPR028082">
    <property type="entry name" value="Peripla_BP_I"/>
</dbReference>
<keyword evidence="3 4" id="KW-0732">Signal</keyword>
<dbReference type="InterPro" id="IPR025997">
    <property type="entry name" value="SBP_2_dom"/>
</dbReference>